<dbReference type="EMBL" id="MK250086">
    <property type="protein sequence ID" value="QDY51965.1"/>
    <property type="molecule type" value="Genomic_DNA"/>
</dbReference>
<feature type="region of interest" description="Disordered" evidence="1">
    <location>
        <begin position="80"/>
        <end position="103"/>
    </location>
</feature>
<name>A0A5B8IHI3_9VIRU</name>
<protein>
    <submittedName>
        <fullName evidence="2">Uncharacterized protein</fullName>
    </submittedName>
</protein>
<organism evidence="2">
    <name type="scientific">Mimiviridae sp. ChoanoV1</name>
    <dbReference type="NCBI Taxonomy" id="2596887"/>
    <lineage>
        <taxon>Viruses</taxon>
        <taxon>Varidnaviria</taxon>
        <taxon>Bamfordvirae</taxon>
        <taxon>Nucleocytoviricota</taxon>
        <taxon>Megaviricetes</taxon>
        <taxon>Imitervirales</taxon>
        <taxon>Schizomimiviridae</taxon>
    </lineage>
</organism>
<evidence type="ECO:0000313" key="2">
    <source>
        <dbReference type="EMBL" id="QDY51965.1"/>
    </source>
</evidence>
<evidence type="ECO:0000256" key="1">
    <source>
        <dbReference type="SAM" id="MobiDB-lite"/>
    </source>
</evidence>
<sequence>MPSNCEIKLQPDYITKHGEEYHVLYNNYYKHLVLNKNRKINFNNVKYFCDNILSKDKEDENTSYYDNTYYEFSDYEEIGNDSDYLSENEDIKDDESEHSDSDFNDEVTLSKKYYYNSN</sequence>
<reference evidence="2" key="1">
    <citation type="submission" date="2018-11" db="EMBL/GenBank/DDBJ databases">
        <title>A distinct lineage of giant viruses engineers rhodopsin photosystems in predatory marine eukaryotes.</title>
        <authorList>
            <person name="Needham D.M."/>
            <person name="Yoshizawa S."/>
            <person name="Hosaka T."/>
            <person name="Poirier C."/>
            <person name="Choi C.-J."/>
            <person name="Hehenberger E."/>
            <person name="Irwin N.A.T."/>
            <person name="Wilken S."/>
            <person name="Yung C.-M."/>
            <person name="Bachy C."/>
            <person name="Kurihara R."/>
            <person name="Nakajima Y."/>
            <person name="Kojima K."/>
            <person name="Kimura-Someya T."/>
            <person name="Leonard G."/>
            <person name="Malmstrom R.R."/>
            <person name="Mende D."/>
            <person name="Olson D.K."/>
            <person name="Sudo Y."/>
            <person name="Sudek S."/>
            <person name="Richards T.A."/>
            <person name="DeLong E.F."/>
            <person name="Keeling P.J."/>
            <person name="Santoro A.E."/>
            <person name="Shirouzu M."/>
            <person name="Iwasaki W."/>
            <person name="Worden A.Z."/>
        </authorList>
    </citation>
    <scope>NUCLEOTIDE SEQUENCE</scope>
</reference>
<accession>A0A5B8IHI3</accession>
<proteinExistence type="predicted"/>
<gene>
    <name evidence="2" type="ORF">2_37</name>
</gene>